<dbReference type="NCBIfam" id="TIGR02284">
    <property type="entry name" value="PA2169 family four-helix-bundle protein"/>
    <property type="match status" value="1"/>
</dbReference>
<keyword evidence="3" id="KW-1185">Reference proteome</keyword>
<feature type="domain" description="DUF2383" evidence="1">
    <location>
        <begin position="7"/>
        <end position="115"/>
    </location>
</feature>
<evidence type="ECO:0000313" key="2">
    <source>
        <dbReference type="EMBL" id="KXI27876.1"/>
    </source>
</evidence>
<gene>
    <name evidence="2" type="ORF">AX660_20380</name>
</gene>
<accession>A0A148KNH2</accession>
<dbReference type="OrthoDB" id="6105385at2"/>
<dbReference type="InterPro" id="IPR011971">
    <property type="entry name" value="CHP02284"/>
</dbReference>
<sequence length="147" mass="16320">MNNINHIEKVADIIKVLNGGIKFYEEALNKVDAQSIKVVFGRMIVQKRSAVAKLQPYAIAETGEVEKDSSMAVDVRKTYTKLLSAVSSDSDHTYVSQLEEVEDKTLEVIREALEEEQPVAVKQVLLGVLSDAKLAHGEMRSLEKMTS</sequence>
<dbReference type="Gene3D" id="1.20.1260.10">
    <property type="match status" value="1"/>
</dbReference>
<comment type="caution">
    <text evidence="2">The sequence shown here is derived from an EMBL/GenBank/DDBJ whole genome shotgun (WGS) entry which is preliminary data.</text>
</comment>
<dbReference type="RefSeq" id="WP_068379587.1">
    <property type="nucleotide sequence ID" value="NZ_LSNE01000009.1"/>
</dbReference>
<dbReference type="EMBL" id="LSNE01000009">
    <property type="protein sequence ID" value="KXI27876.1"/>
    <property type="molecule type" value="Genomic_DNA"/>
</dbReference>
<protein>
    <recommendedName>
        <fullName evidence="1">DUF2383 domain-containing protein</fullName>
    </recommendedName>
</protein>
<evidence type="ECO:0000259" key="1">
    <source>
        <dbReference type="Pfam" id="PF09537"/>
    </source>
</evidence>
<proteinExistence type="predicted"/>
<dbReference type="InterPro" id="IPR012347">
    <property type="entry name" value="Ferritin-like"/>
</dbReference>
<reference evidence="3" key="1">
    <citation type="submission" date="2016-02" db="EMBL/GenBank/DDBJ databases">
        <authorList>
            <person name="Schultz-Johansen M."/>
            <person name="Glaring M.A."/>
            <person name="Bech P.K."/>
            <person name="Stougaard P."/>
        </authorList>
    </citation>
    <scope>NUCLEOTIDE SEQUENCE [LARGE SCALE GENOMIC DNA]</scope>
    <source>
        <strain evidence="3">S66</strain>
    </source>
</reference>
<dbReference type="InterPro" id="IPR019052">
    <property type="entry name" value="DUF2383"/>
</dbReference>
<dbReference type="Pfam" id="PF09537">
    <property type="entry name" value="DUF2383"/>
    <property type="match status" value="1"/>
</dbReference>
<dbReference type="STRING" id="1799789.AX660_20380"/>
<dbReference type="AlphaFoldDB" id="A0A148KNH2"/>
<name>A0A148KNH2_9ALTE</name>
<organism evidence="2 3">
    <name type="scientific">Paraglaciecola hydrolytica</name>
    <dbReference type="NCBI Taxonomy" id="1799789"/>
    <lineage>
        <taxon>Bacteria</taxon>
        <taxon>Pseudomonadati</taxon>
        <taxon>Pseudomonadota</taxon>
        <taxon>Gammaproteobacteria</taxon>
        <taxon>Alteromonadales</taxon>
        <taxon>Alteromonadaceae</taxon>
        <taxon>Paraglaciecola</taxon>
    </lineage>
</organism>
<dbReference type="Proteomes" id="UP000070299">
    <property type="component" value="Unassembled WGS sequence"/>
</dbReference>
<evidence type="ECO:0000313" key="3">
    <source>
        <dbReference type="Proteomes" id="UP000070299"/>
    </source>
</evidence>